<name>A0A397H592_9GLOM</name>
<accession>A0A397H592</accession>
<dbReference type="EMBL" id="PQFF01000338">
    <property type="protein sequence ID" value="RHZ58197.1"/>
    <property type="molecule type" value="Genomic_DNA"/>
</dbReference>
<dbReference type="OrthoDB" id="2443690at2759"/>
<dbReference type="AlphaFoldDB" id="A0A397H592"/>
<sequence length="295" mass="34732">MFESVVTEYLETMLNKNWTLFRILEFAQSKLNPKLSVATIDDFKKDLHKILRKFQDKCNVHVNAKNKASKILSNFDSSFSTAEVKQFINDLEYHEEARINVTSTYIATVLRKYPIQKRERSVKKLLDAEGDDDHSYKRDEESSIEWEFDAPKPNWIDKISQERDSLISNAFNCDKITQYELSLNFQLNNNQLHTIEKIEQKVPESDNLFEDKKDNETDHHKEIPTLAPDDCMNPDVAFIFDLIRFTCEMISKGITQQPNTERDIDVFIKRHIFSCFDTILDIHFGEMVSRFSRNR</sequence>
<evidence type="ECO:0000313" key="2">
    <source>
        <dbReference type="Proteomes" id="UP000266861"/>
    </source>
</evidence>
<proteinExistence type="predicted"/>
<gene>
    <name evidence="1" type="ORF">Glove_375g6</name>
</gene>
<organism evidence="1 2">
    <name type="scientific">Diversispora epigaea</name>
    <dbReference type="NCBI Taxonomy" id="1348612"/>
    <lineage>
        <taxon>Eukaryota</taxon>
        <taxon>Fungi</taxon>
        <taxon>Fungi incertae sedis</taxon>
        <taxon>Mucoromycota</taxon>
        <taxon>Glomeromycotina</taxon>
        <taxon>Glomeromycetes</taxon>
        <taxon>Diversisporales</taxon>
        <taxon>Diversisporaceae</taxon>
        <taxon>Diversispora</taxon>
    </lineage>
</organism>
<keyword evidence="2" id="KW-1185">Reference proteome</keyword>
<reference evidence="1 2" key="1">
    <citation type="submission" date="2018-08" db="EMBL/GenBank/DDBJ databases">
        <title>Genome and evolution of the arbuscular mycorrhizal fungus Diversispora epigaea (formerly Glomus versiforme) and its bacterial endosymbionts.</title>
        <authorList>
            <person name="Sun X."/>
            <person name="Fei Z."/>
            <person name="Harrison M."/>
        </authorList>
    </citation>
    <scope>NUCLEOTIDE SEQUENCE [LARGE SCALE GENOMIC DNA]</scope>
    <source>
        <strain evidence="1 2">IT104</strain>
    </source>
</reference>
<protein>
    <submittedName>
        <fullName evidence="1">Uncharacterized protein</fullName>
    </submittedName>
</protein>
<comment type="caution">
    <text evidence="1">The sequence shown here is derived from an EMBL/GenBank/DDBJ whole genome shotgun (WGS) entry which is preliminary data.</text>
</comment>
<dbReference type="Proteomes" id="UP000266861">
    <property type="component" value="Unassembled WGS sequence"/>
</dbReference>
<evidence type="ECO:0000313" key="1">
    <source>
        <dbReference type="EMBL" id="RHZ58197.1"/>
    </source>
</evidence>